<dbReference type="EMBL" id="BAABDM010000010">
    <property type="protein sequence ID" value="GAA4104743.1"/>
    <property type="molecule type" value="Genomic_DNA"/>
</dbReference>
<dbReference type="InterPro" id="IPR046575">
    <property type="entry name" value="DUF6635"/>
</dbReference>
<dbReference type="Pfam" id="PF20340">
    <property type="entry name" value="DUF6635"/>
    <property type="match status" value="1"/>
</dbReference>
<comment type="caution">
    <text evidence="2">The sequence shown here is derived from an EMBL/GenBank/DDBJ whole genome shotgun (WGS) entry which is preliminary data.</text>
</comment>
<sequence>MGRAYAEYLSEIPAAGGRGGLGTSPSDYTWYDGVKDLPESWPIVSLNGVDVTRLHADVEQAISCAAARYFDDCRDAIPGFIDRHFNYPGAIALNRVALGWDMLRAPINLFWAPIYSLIAILRYGLAKLRHLAGLCRLLDRVPAGFSTAVQTHISELIQRELLNKHQQDNLLESYMLAALQDVYQRHSQAIFPEQQFAQHIEPLVTDALQQYQYTRTASADITNSLSCTILGAFAFQKFTPGGIGIAALLASVVSTELASQQFWFGETIGRWYYSVFPPEPSMALSLGVFAGVLAALASFAALSGVITDPVQALTGLHRRRLLKMLNHLQQDFTLSTRGSFRPKDHFVARILDGFDMIRASVL</sequence>
<name>A0ABP7X4Q7_9GAMM</name>
<evidence type="ECO:0000313" key="2">
    <source>
        <dbReference type="EMBL" id="GAA4104743.1"/>
    </source>
</evidence>
<evidence type="ECO:0000256" key="1">
    <source>
        <dbReference type="SAM" id="Phobius"/>
    </source>
</evidence>
<keyword evidence="1" id="KW-0812">Transmembrane</keyword>
<feature type="transmembrane region" description="Helical" evidence="1">
    <location>
        <begin position="283"/>
        <end position="310"/>
    </location>
</feature>
<keyword evidence="1" id="KW-0472">Membrane</keyword>
<accession>A0ABP7X4Q7</accession>
<proteinExistence type="predicted"/>
<keyword evidence="3" id="KW-1185">Reference proteome</keyword>
<keyword evidence="1" id="KW-1133">Transmembrane helix</keyword>
<dbReference type="RefSeq" id="WP_344938333.1">
    <property type="nucleotide sequence ID" value="NZ_BAABDM010000010.1"/>
</dbReference>
<feature type="transmembrane region" description="Helical" evidence="1">
    <location>
        <begin position="109"/>
        <end position="126"/>
    </location>
</feature>
<protein>
    <submittedName>
        <fullName evidence="2">Uncharacterized protein</fullName>
    </submittedName>
</protein>
<feature type="transmembrane region" description="Helical" evidence="1">
    <location>
        <begin position="243"/>
        <end position="263"/>
    </location>
</feature>
<evidence type="ECO:0000313" key="3">
    <source>
        <dbReference type="Proteomes" id="UP001500392"/>
    </source>
</evidence>
<organism evidence="2 3">
    <name type="scientific">Zhongshania borealis</name>
    <dbReference type="NCBI Taxonomy" id="889488"/>
    <lineage>
        <taxon>Bacteria</taxon>
        <taxon>Pseudomonadati</taxon>
        <taxon>Pseudomonadota</taxon>
        <taxon>Gammaproteobacteria</taxon>
        <taxon>Cellvibrionales</taxon>
        <taxon>Spongiibacteraceae</taxon>
        <taxon>Zhongshania</taxon>
    </lineage>
</organism>
<reference evidence="3" key="1">
    <citation type="journal article" date="2019" name="Int. J. Syst. Evol. Microbiol.">
        <title>The Global Catalogue of Microorganisms (GCM) 10K type strain sequencing project: providing services to taxonomists for standard genome sequencing and annotation.</title>
        <authorList>
            <consortium name="The Broad Institute Genomics Platform"/>
            <consortium name="The Broad Institute Genome Sequencing Center for Infectious Disease"/>
            <person name="Wu L."/>
            <person name="Ma J."/>
        </authorList>
    </citation>
    <scope>NUCLEOTIDE SEQUENCE [LARGE SCALE GENOMIC DNA]</scope>
    <source>
        <strain evidence="3">JCM 17304</strain>
    </source>
</reference>
<dbReference type="Proteomes" id="UP001500392">
    <property type="component" value="Unassembled WGS sequence"/>
</dbReference>
<gene>
    <name evidence="2" type="ORF">GCM10022414_33840</name>
</gene>